<evidence type="ECO:0000256" key="2">
    <source>
        <dbReference type="ARBA" id="ARBA00022729"/>
    </source>
</evidence>
<dbReference type="InterPro" id="IPR036249">
    <property type="entry name" value="Thioredoxin-like_sf"/>
</dbReference>
<evidence type="ECO:0000256" key="6">
    <source>
        <dbReference type="SAM" id="Phobius"/>
    </source>
</evidence>
<feature type="transmembrane region" description="Helical" evidence="6">
    <location>
        <begin position="21"/>
        <end position="40"/>
    </location>
</feature>
<dbReference type="AlphaFoldDB" id="A0A173LLH9"/>
<dbReference type="EMBL" id="CP015961">
    <property type="protein sequence ID" value="ANI92368.1"/>
    <property type="molecule type" value="Genomic_DNA"/>
</dbReference>
<evidence type="ECO:0000259" key="7">
    <source>
        <dbReference type="PROSITE" id="PS51352"/>
    </source>
</evidence>
<comment type="similarity">
    <text evidence="1">Belongs to the thioredoxin family. DsbA subfamily.</text>
</comment>
<keyword evidence="2" id="KW-0732">Signal</keyword>
<dbReference type="InterPro" id="IPR013766">
    <property type="entry name" value="Thioredoxin_domain"/>
</dbReference>
<dbReference type="STRING" id="499555.BJL86_1591"/>
<keyword evidence="9" id="KW-1185">Reference proteome</keyword>
<keyword evidence="5" id="KW-0676">Redox-active center</keyword>
<dbReference type="InterPro" id="IPR012336">
    <property type="entry name" value="Thioredoxin-like_fold"/>
</dbReference>
<dbReference type="Proteomes" id="UP000186104">
    <property type="component" value="Chromosome"/>
</dbReference>
<name>A0A173LLH9_9ACTN</name>
<keyword evidence="3" id="KW-0560">Oxidoreductase</keyword>
<proteinExistence type="inferred from homology"/>
<evidence type="ECO:0000313" key="9">
    <source>
        <dbReference type="Proteomes" id="UP000186104"/>
    </source>
</evidence>
<keyword evidence="4" id="KW-1015">Disulfide bond</keyword>
<gene>
    <name evidence="8" type="ORF">BJL86_1591</name>
</gene>
<dbReference type="PANTHER" id="PTHR13887:SF14">
    <property type="entry name" value="DISULFIDE BOND FORMATION PROTEIN D"/>
    <property type="match status" value="1"/>
</dbReference>
<evidence type="ECO:0000313" key="8">
    <source>
        <dbReference type="EMBL" id="ANI92368.1"/>
    </source>
</evidence>
<accession>A0A173LLH9</accession>
<organism evidence="8 9">
    <name type="scientific">Dietzia timorensis</name>
    <dbReference type="NCBI Taxonomy" id="499555"/>
    <lineage>
        <taxon>Bacteria</taxon>
        <taxon>Bacillati</taxon>
        <taxon>Actinomycetota</taxon>
        <taxon>Actinomycetes</taxon>
        <taxon>Mycobacteriales</taxon>
        <taxon>Dietziaceae</taxon>
        <taxon>Dietzia</taxon>
    </lineage>
</organism>
<dbReference type="Gene3D" id="3.40.30.10">
    <property type="entry name" value="Glutaredoxin"/>
    <property type="match status" value="1"/>
</dbReference>
<keyword evidence="6" id="KW-0812">Transmembrane</keyword>
<dbReference type="KEGG" id="dtm:BJL86_1591"/>
<dbReference type="Pfam" id="PF13462">
    <property type="entry name" value="Thioredoxin_4"/>
    <property type="match status" value="1"/>
</dbReference>
<keyword evidence="6" id="KW-0472">Membrane</keyword>
<sequence length="230" mass="25711">MYRILVLWAHGRRRSLSKSTKLSCALIIVALVVLVGFFVFTGNDDENGASAPESAPSQELLVREDSPILSEGTEATFVEFLDFECEACIALYPTIEQLREKYGDRVRFVVRHMPLHGNSVSAAQAAEAAAEQGQFEAMYQRLFESPEEWGHQETSQEETFFGYAEELGLDMERFTVDFEAPEIIERVEQSQQDGQDLGVQGTPTFFLDGERLAPETTADLENSLNAALDE</sequence>
<reference evidence="8 9" key="1">
    <citation type="submission" date="2016-06" db="EMBL/GenBank/DDBJ databases">
        <title>Complete genome sequence of a saline-alkali tolerant type strain Dietzia timorensis ID05-A0528T.</title>
        <authorList>
            <person name="Wu X."/>
        </authorList>
    </citation>
    <scope>NUCLEOTIDE SEQUENCE [LARGE SCALE GENOMIC DNA]</scope>
    <source>
        <strain evidence="8 9">ID05-A0528</strain>
    </source>
</reference>
<dbReference type="PANTHER" id="PTHR13887">
    <property type="entry name" value="GLUTATHIONE S-TRANSFERASE KAPPA"/>
    <property type="match status" value="1"/>
</dbReference>
<protein>
    <submittedName>
        <fullName evidence="8">Na(+)/H(+) antiporter NhaA</fullName>
    </submittedName>
</protein>
<evidence type="ECO:0000256" key="1">
    <source>
        <dbReference type="ARBA" id="ARBA00005791"/>
    </source>
</evidence>
<evidence type="ECO:0000256" key="4">
    <source>
        <dbReference type="ARBA" id="ARBA00023157"/>
    </source>
</evidence>
<feature type="domain" description="Thioredoxin" evidence="7">
    <location>
        <begin position="49"/>
        <end position="229"/>
    </location>
</feature>
<dbReference type="PROSITE" id="PS51352">
    <property type="entry name" value="THIOREDOXIN_2"/>
    <property type="match status" value="1"/>
</dbReference>
<keyword evidence="6" id="KW-1133">Transmembrane helix</keyword>
<evidence type="ECO:0000256" key="5">
    <source>
        <dbReference type="ARBA" id="ARBA00023284"/>
    </source>
</evidence>
<dbReference type="SUPFAM" id="SSF52833">
    <property type="entry name" value="Thioredoxin-like"/>
    <property type="match status" value="1"/>
</dbReference>
<evidence type="ECO:0000256" key="3">
    <source>
        <dbReference type="ARBA" id="ARBA00023002"/>
    </source>
</evidence>
<dbReference type="GO" id="GO:0016491">
    <property type="term" value="F:oxidoreductase activity"/>
    <property type="evidence" value="ECO:0007669"/>
    <property type="project" value="UniProtKB-KW"/>
</dbReference>